<dbReference type="CDD" id="cd01763">
    <property type="entry name" value="Ubl_SUMO_like"/>
    <property type="match status" value="1"/>
</dbReference>
<dbReference type="AlphaFoldDB" id="A0A914S3Y8"/>
<evidence type="ECO:0000313" key="2">
    <source>
        <dbReference type="Proteomes" id="UP000887564"/>
    </source>
</evidence>
<organism evidence="2 3">
    <name type="scientific">Parascaris equorum</name>
    <name type="common">Equine roundworm</name>
    <dbReference type="NCBI Taxonomy" id="6256"/>
    <lineage>
        <taxon>Eukaryota</taxon>
        <taxon>Metazoa</taxon>
        <taxon>Ecdysozoa</taxon>
        <taxon>Nematoda</taxon>
        <taxon>Chromadorea</taxon>
        <taxon>Rhabditida</taxon>
        <taxon>Spirurina</taxon>
        <taxon>Ascaridomorpha</taxon>
        <taxon>Ascaridoidea</taxon>
        <taxon>Ascarididae</taxon>
        <taxon>Parascaris</taxon>
    </lineage>
</organism>
<feature type="compositionally biased region" description="Basic residues" evidence="1">
    <location>
        <begin position="207"/>
        <end position="217"/>
    </location>
</feature>
<name>A0A914S3Y8_PAREQ</name>
<evidence type="ECO:0000256" key="1">
    <source>
        <dbReference type="SAM" id="MobiDB-lite"/>
    </source>
</evidence>
<sequence>MSHISALLSNLKVLEMPPSLFSLCHRKIPNKLIVLGQLPLKRFSIYVHYYNAPNIALLLNLLPKTLKELVIFRTTEFDSSIWEKDFANTTFKVYFCHLNDIIVEPDWMCGNNELLTHTLWLPPYIYSYNSQRFDSVEWYENILEKIKDDDEWSNVEVLRTALERSETEITDQLTLTTAACQQSSDGEFEYYSNPLKYIDLAIQSTSKSHHHRKRRRTLPTNHRPHVEGRKCKGEKEESDLDNLLRERESRLFLSVASQDISSDEEGSDVVDKLIKRCKEGPDKSEGEKTELALEEVLPAFPEIVTKPRPSSDDSPRRRRYRPRTKRDKNLEDSSSSTAVEDMTILSKDVEELDVVVEQQCTIEISDIEQMSTRIVRWKMEALVHLSKEDGTAIDVNKSPVELGFSVEDFITIMAYKLKPVTADSITIVLQFEERRITKTISKKEPLMKLKSELARELQVDESRLKLHFEFCSIKESDTAECLELADGDIIDVRCS</sequence>
<dbReference type="WBParaSite" id="PEQ_0001186901-mRNA-1">
    <property type="protein sequence ID" value="PEQ_0001186901-mRNA-1"/>
    <property type="gene ID" value="PEQ_0001186901"/>
</dbReference>
<evidence type="ECO:0000313" key="3">
    <source>
        <dbReference type="WBParaSite" id="PEQ_0001186901-mRNA-1"/>
    </source>
</evidence>
<dbReference type="Proteomes" id="UP000887564">
    <property type="component" value="Unplaced"/>
</dbReference>
<keyword evidence="2" id="KW-1185">Reference proteome</keyword>
<feature type="region of interest" description="Disordered" evidence="1">
    <location>
        <begin position="300"/>
        <end position="339"/>
    </location>
</feature>
<dbReference type="Gene3D" id="3.10.20.90">
    <property type="entry name" value="Phosphatidylinositol 3-kinase Catalytic Subunit, Chain A, domain 1"/>
    <property type="match status" value="1"/>
</dbReference>
<feature type="compositionally biased region" description="Basic and acidic residues" evidence="1">
    <location>
        <begin position="224"/>
        <end position="235"/>
    </location>
</feature>
<protein>
    <submittedName>
        <fullName evidence="3">Ubiquitin-like domain-containing protein</fullName>
    </submittedName>
</protein>
<feature type="compositionally biased region" description="Basic residues" evidence="1">
    <location>
        <begin position="316"/>
        <end position="326"/>
    </location>
</feature>
<dbReference type="InterPro" id="IPR029071">
    <property type="entry name" value="Ubiquitin-like_domsf"/>
</dbReference>
<feature type="region of interest" description="Disordered" evidence="1">
    <location>
        <begin position="207"/>
        <end position="240"/>
    </location>
</feature>
<proteinExistence type="predicted"/>
<dbReference type="SUPFAM" id="SSF54236">
    <property type="entry name" value="Ubiquitin-like"/>
    <property type="match status" value="1"/>
</dbReference>
<accession>A0A914S3Y8</accession>
<reference evidence="3" key="1">
    <citation type="submission" date="2022-11" db="UniProtKB">
        <authorList>
            <consortium name="WormBaseParasite"/>
        </authorList>
    </citation>
    <scope>IDENTIFICATION</scope>
</reference>